<organism evidence="2 3">
    <name type="scientific">Evansella alkalicola</name>
    <dbReference type="NCBI Taxonomy" id="745819"/>
    <lineage>
        <taxon>Bacteria</taxon>
        <taxon>Bacillati</taxon>
        <taxon>Bacillota</taxon>
        <taxon>Bacilli</taxon>
        <taxon>Bacillales</taxon>
        <taxon>Bacillaceae</taxon>
        <taxon>Evansella</taxon>
    </lineage>
</organism>
<dbReference type="RefSeq" id="WP_140354925.1">
    <property type="nucleotide sequence ID" value="NZ_JAHQCR010000075.1"/>
</dbReference>
<feature type="transmembrane region" description="Helical" evidence="1">
    <location>
        <begin position="37"/>
        <end position="58"/>
    </location>
</feature>
<evidence type="ECO:0000256" key="1">
    <source>
        <dbReference type="SAM" id="Phobius"/>
    </source>
</evidence>
<dbReference type="Proteomes" id="UP000790580">
    <property type="component" value="Unassembled WGS sequence"/>
</dbReference>
<keyword evidence="3" id="KW-1185">Reference proteome</keyword>
<feature type="transmembrane region" description="Helical" evidence="1">
    <location>
        <begin position="149"/>
        <end position="171"/>
    </location>
</feature>
<keyword evidence="1" id="KW-0472">Membrane</keyword>
<evidence type="ECO:0000313" key="3">
    <source>
        <dbReference type="Proteomes" id="UP000790580"/>
    </source>
</evidence>
<name>A0ABS6JY56_9BACI</name>
<feature type="transmembrane region" description="Helical" evidence="1">
    <location>
        <begin position="178"/>
        <end position="194"/>
    </location>
</feature>
<gene>
    <name evidence="2" type="ORF">KS407_18060</name>
</gene>
<dbReference type="EMBL" id="JAHQCR010000075">
    <property type="protein sequence ID" value="MBU9723325.1"/>
    <property type="molecule type" value="Genomic_DNA"/>
</dbReference>
<accession>A0ABS6JY56</accession>
<evidence type="ECO:0000313" key="2">
    <source>
        <dbReference type="EMBL" id="MBU9723325.1"/>
    </source>
</evidence>
<keyword evidence="1" id="KW-0812">Transmembrane</keyword>
<protein>
    <submittedName>
        <fullName evidence="2">Uncharacterized protein</fullName>
    </submittedName>
</protein>
<reference evidence="2 3" key="1">
    <citation type="submission" date="2021-06" db="EMBL/GenBank/DDBJ databases">
        <title>Bacillus sp. RD4P76, an endophyte from a halophyte.</title>
        <authorList>
            <person name="Sun J.-Q."/>
        </authorList>
    </citation>
    <scope>NUCLEOTIDE SEQUENCE [LARGE SCALE GENOMIC DNA]</scope>
    <source>
        <strain evidence="2 3">JCM 17098</strain>
    </source>
</reference>
<comment type="caution">
    <text evidence="2">The sequence shown here is derived from an EMBL/GenBank/DDBJ whole genome shotgun (WGS) entry which is preliminary data.</text>
</comment>
<proteinExistence type="predicted"/>
<sequence length="228" mass="25309">MMDKRVIRLDTVIYFILTIIYALLLIYGIISAARNPWAICSIFLLIVTAALFYDNGILAIGRYIGESELLELLNAARFWLHALFTPLLIPFTWQTLRDADVSWVTKPLVKYGVFIVTGAIIVIEVIPLFRLSLKPIWQQGVLSYTRVGGSGGGLMILGVTVAILIASIILWRKTGWKWLFIGLVLMGVVGGLTIPFDSKAIGNVSELVLILALFATQKRRGGSHVYKT</sequence>
<keyword evidence="1" id="KW-1133">Transmembrane helix</keyword>
<feature type="transmembrane region" description="Helical" evidence="1">
    <location>
        <begin position="108"/>
        <end position="129"/>
    </location>
</feature>
<feature type="transmembrane region" description="Helical" evidence="1">
    <location>
        <begin position="12"/>
        <end position="30"/>
    </location>
</feature>